<evidence type="ECO:0000313" key="1">
    <source>
        <dbReference type="EMBL" id="TFD01360.1"/>
    </source>
</evidence>
<dbReference type="RefSeq" id="WP_134362003.1">
    <property type="nucleotide sequence ID" value="NZ_SOGJ01000006.1"/>
</dbReference>
<accession>A0ABY2J8T4</accession>
<name>A0ABY2J8T4_9MICO</name>
<keyword evidence="2" id="KW-1185">Reference proteome</keyword>
<dbReference type="Pfam" id="PF13289">
    <property type="entry name" value="SIR2_2"/>
    <property type="match status" value="1"/>
</dbReference>
<comment type="caution">
    <text evidence="1">The sequence shown here is derived from an EMBL/GenBank/DDBJ whole genome shotgun (WGS) entry which is preliminary data.</text>
</comment>
<dbReference type="SUPFAM" id="SSF52467">
    <property type="entry name" value="DHS-like NAD/FAD-binding domain"/>
    <property type="match status" value="1"/>
</dbReference>
<protein>
    <recommendedName>
        <fullName evidence="3">SIR2-like domain-containing protein</fullName>
    </recommendedName>
</protein>
<evidence type="ECO:0008006" key="3">
    <source>
        <dbReference type="Google" id="ProtNLM"/>
    </source>
</evidence>
<dbReference type="Proteomes" id="UP000298355">
    <property type="component" value="Unassembled WGS sequence"/>
</dbReference>
<organism evidence="1 2">
    <name type="scientific">Cryobacterium breve</name>
    <dbReference type="NCBI Taxonomy" id="1259258"/>
    <lineage>
        <taxon>Bacteria</taxon>
        <taxon>Bacillati</taxon>
        <taxon>Actinomycetota</taxon>
        <taxon>Actinomycetes</taxon>
        <taxon>Micrococcales</taxon>
        <taxon>Microbacteriaceae</taxon>
        <taxon>Cryobacterium</taxon>
    </lineage>
</organism>
<dbReference type="EMBL" id="SOGJ01000006">
    <property type="protein sequence ID" value="TFD01360.1"/>
    <property type="molecule type" value="Genomic_DNA"/>
</dbReference>
<reference evidence="1 2" key="1">
    <citation type="submission" date="2019-03" db="EMBL/GenBank/DDBJ databases">
        <title>Genomics of glacier-inhabiting Cryobacterium strains.</title>
        <authorList>
            <person name="Liu Q."/>
            <person name="Xin Y.-H."/>
        </authorList>
    </citation>
    <scope>NUCLEOTIDE SEQUENCE [LARGE SCALE GENOMIC DNA]</scope>
    <source>
        <strain evidence="1 2">TMT4-23</strain>
    </source>
</reference>
<proteinExistence type="predicted"/>
<sequence>MTEHLHDGAKCKWCALDYEFEMPAAVVEACRRGDLVLFAGAGVSTEVPAVFPSSFYNDMKTRSESTADSFPGVMSDFEAKFSRTELVKELKARFDMADSFPSLRRAARQFHEAVSTIPYIQDIITTNWDTYFEEECLATPFVVGEDMAFAGIYSRRVFKIHGSIANVSTLVVTESDYAESLSRLSQNALGARVRDLLAGKVVVFVGYSMTDWNFQRLYATLRADMGKFAPAAYVVSPDDGRTAERNGLTHLRTSGVKFIRELKYALEDDCLIPDERYDELGAIESRALRADEIAKEIPHRQYPSVLYCWMYLEGVTDACFRIQFRRGSGEYSDAHRVQMLARRYLLAADQAEGRGRFQDAAYMQGYANILLTLILDEASDADAFPYFFVYGSDDDLTHPDEFHTAIEQSRRRAPRQRAHARRMLADLPSDMILTHDRTLPDLHDLGPVSPNGRNVALHS</sequence>
<evidence type="ECO:0000313" key="2">
    <source>
        <dbReference type="Proteomes" id="UP000298355"/>
    </source>
</evidence>
<dbReference type="InterPro" id="IPR029035">
    <property type="entry name" value="DHS-like_NAD/FAD-binding_dom"/>
</dbReference>
<gene>
    <name evidence="1" type="ORF">E3O65_01560</name>
</gene>